<gene>
    <name evidence="2" type="ORF">SARC_09729</name>
</gene>
<dbReference type="Proteomes" id="UP000054560">
    <property type="component" value="Unassembled WGS sequence"/>
</dbReference>
<organism evidence="2 3">
    <name type="scientific">Sphaeroforma arctica JP610</name>
    <dbReference type="NCBI Taxonomy" id="667725"/>
    <lineage>
        <taxon>Eukaryota</taxon>
        <taxon>Ichthyosporea</taxon>
        <taxon>Ichthyophonida</taxon>
        <taxon>Sphaeroforma</taxon>
    </lineage>
</organism>
<feature type="compositionally biased region" description="Polar residues" evidence="1">
    <location>
        <begin position="20"/>
        <end position="40"/>
    </location>
</feature>
<proteinExistence type="predicted"/>
<feature type="region of interest" description="Disordered" evidence="1">
    <location>
        <begin position="1"/>
        <end position="40"/>
    </location>
</feature>
<feature type="compositionally biased region" description="Low complexity" evidence="1">
    <location>
        <begin position="64"/>
        <end position="73"/>
    </location>
</feature>
<name>A0A0L0FM12_9EUKA</name>
<sequence length="96" mass="10156">TNKPKGSPTAMKGEIRRSPKSSPTPGISVTDTSKNISATSGGSEYINIEREMANVAVALGNLSESDDSLSSNDSENEHSNSALGDLTQRTMDIRIM</sequence>
<accession>A0A0L0FM12</accession>
<evidence type="ECO:0000256" key="1">
    <source>
        <dbReference type="SAM" id="MobiDB-lite"/>
    </source>
</evidence>
<keyword evidence="3" id="KW-1185">Reference proteome</keyword>
<feature type="non-terminal residue" evidence="2">
    <location>
        <position position="1"/>
    </location>
</feature>
<evidence type="ECO:0000313" key="2">
    <source>
        <dbReference type="EMBL" id="KNC77817.1"/>
    </source>
</evidence>
<protein>
    <submittedName>
        <fullName evidence="2">Uncharacterized protein</fullName>
    </submittedName>
</protein>
<feature type="region of interest" description="Disordered" evidence="1">
    <location>
        <begin position="64"/>
        <end position="96"/>
    </location>
</feature>
<dbReference type="EMBL" id="KQ242623">
    <property type="protein sequence ID" value="KNC77817.1"/>
    <property type="molecule type" value="Genomic_DNA"/>
</dbReference>
<reference evidence="2 3" key="1">
    <citation type="submission" date="2011-02" db="EMBL/GenBank/DDBJ databases">
        <title>The Genome Sequence of Sphaeroforma arctica JP610.</title>
        <authorList>
            <consortium name="The Broad Institute Genome Sequencing Platform"/>
            <person name="Russ C."/>
            <person name="Cuomo C."/>
            <person name="Young S.K."/>
            <person name="Zeng Q."/>
            <person name="Gargeya S."/>
            <person name="Alvarado L."/>
            <person name="Berlin A."/>
            <person name="Chapman S.B."/>
            <person name="Chen Z."/>
            <person name="Freedman E."/>
            <person name="Gellesch M."/>
            <person name="Goldberg J."/>
            <person name="Griggs A."/>
            <person name="Gujja S."/>
            <person name="Heilman E."/>
            <person name="Heiman D."/>
            <person name="Howarth C."/>
            <person name="Mehta T."/>
            <person name="Neiman D."/>
            <person name="Pearson M."/>
            <person name="Roberts A."/>
            <person name="Saif S."/>
            <person name="Shea T."/>
            <person name="Shenoy N."/>
            <person name="Sisk P."/>
            <person name="Stolte C."/>
            <person name="Sykes S."/>
            <person name="White J."/>
            <person name="Yandava C."/>
            <person name="Burger G."/>
            <person name="Gray M.W."/>
            <person name="Holland P.W.H."/>
            <person name="King N."/>
            <person name="Lang F.B.F."/>
            <person name="Roger A.J."/>
            <person name="Ruiz-Trillo I."/>
            <person name="Haas B."/>
            <person name="Nusbaum C."/>
            <person name="Birren B."/>
        </authorList>
    </citation>
    <scope>NUCLEOTIDE SEQUENCE [LARGE SCALE GENOMIC DNA]</scope>
    <source>
        <strain evidence="2 3">JP610</strain>
    </source>
</reference>
<evidence type="ECO:0000313" key="3">
    <source>
        <dbReference type="Proteomes" id="UP000054560"/>
    </source>
</evidence>
<dbReference type="GeneID" id="25910233"/>
<dbReference type="RefSeq" id="XP_014151719.1">
    <property type="nucleotide sequence ID" value="XM_014296244.1"/>
</dbReference>
<dbReference type="AlphaFoldDB" id="A0A0L0FM12"/>